<dbReference type="AlphaFoldDB" id="X0SU97"/>
<evidence type="ECO:0000313" key="2">
    <source>
        <dbReference type="EMBL" id="GAF67390.1"/>
    </source>
</evidence>
<accession>X0SU97</accession>
<name>X0SU97_9ZZZZ</name>
<dbReference type="EMBL" id="BARS01007553">
    <property type="protein sequence ID" value="GAF67390.1"/>
    <property type="molecule type" value="Genomic_DNA"/>
</dbReference>
<feature type="non-terminal residue" evidence="2">
    <location>
        <position position="1"/>
    </location>
</feature>
<organism evidence="2">
    <name type="scientific">marine sediment metagenome</name>
    <dbReference type="NCBI Taxonomy" id="412755"/>
    <lineage>
        <taxon>unclassified sequences</taxon>
        <taxon>metagenomes</taxon>
        <taxon>ecological metagenomes</taxon>
    </lineage>
</organism>
<evidence type="ECO:0000256" key="1">
    <source>
        <dbReference type="SAM" id="MobiDB-lite"/>
    </source>
</evidence>
<sequence>SDVEDLPNPSEVDDLPEPSEAIINPGEDD</sequence>
<gene>
    <name evidence="2" type="ORF">S01H1_14512</name>
</gene>
<protein>
    <submittedName>
        <fullName evidence="2">Uncharacterized protein</fullName>
    </submittedName>
</protein>
<feature type="region of interest" description="Disordered" evidence="1">
    <location>
        <begin position="1"/>
        <end position="29"/>
    </location>
</feature>
<feature type="compositionally biased region" description="Acidic residues" evidence="1">
    <location>
        <begin position="1"/>
        <end position="17"/>
    </location>
</feature>
<reference evidence="2" key="1">
    <citation type="journal article" date="2014" name="Front. Microbiol.">
        <title>High frequency of phylogenetically diverse reductive dehalogenase-homologous genes in deep subseafloor sedimentary metagenomes.</title>
        <authorList>
            <person name="Kawai M."/>
            <person name="Futagami T."/>
            <person name="Toyoda A."/>
            <person name="Takaki Y."/>
            <person name="Nishi S."/>
            <person name="Hori S."/>
            <person name="Arai W."/>
            <person name="Tsubouchi T."/>
            <person name="Morono Y."/>
            <person name="Uchiyama I."/>
            <person name="Ito T."/>
            <person name="Fujiyama A."/>
            <person name="Inagaki F."/>
            <person name="Takami H."/>
        </authorList>
    </citation>
    <scope>NUCLEOTIDE SEQUENCE</scope>
    <source>
        <strain evidence="2">Expedition CK06-06</strain>
    </source>
</reference>
<comment type="caution">
    <text evidence="2">The sequence shown here is derived from an EMBL/GenBank/DDBJ whole genome shotgun (WGS) entry which is preliminary data.</text>
</comment>
<proteinExistence type="predicted"/>